<evidence type="ECO:0000313" key="2">
    <source>
        <dbReference type="Proteomes" id="UP000280759"/>
    </source>
</evidence>
<proteinExistence type="predicted"/>
<organism evidence="1 2">
    <name type="scientific">Streptococcus canis</name>
    <dbReference type="NCBI Taxonomy" id="1329"/>
    <lineage>
        <taxon>Bacteria</taxon>
        <taxon>Bacillati</taxon>
        <taxon>Bacillota</taxon>
        <taxon>Bacilli</taxon>
        <taxon>Lactobacillales</taxon>
        <taxon>Streptococcaceae</taxon>
        <taxon>Streptococcus</taxon>
    </lineage>
</organism>
<accession>A0A3P5XM76</accession>
<gene>
    <name evidence="1" type="ORF">FMV2238Y02_00810</name>
</gene>
<protein>
    <recommendedName>
        <fullName evidence="3">Repressor-related protein</fullName>
    </recommendedName>
</protein>
<name>A0A3P5XM76_STRCB</name>
<dbReference type="AlphaFoldDB" id="A0A3P5XM76"/>
<evidence type="ECO:0000313" key="1">
    <source>
        <dbReference type="EMBL" id="VDC41593.1"/>
    </source>
</evidence>
<evidence type="ECO:0008006" key="3">
    <source>
        <dbReference type="Google" id="ProtNLM"/>
    </source>
</evidence>
<dbReference type="Proteomes" id="UP000280759">
    <property type="component" value="Unassembled WGS sequence"/>
</dbReference>
<reference evidence="1 2" key="1">
    <citation type="submission" date="2018-10" db="EMBL/GenBank/DDBJ databases">
        <authorList>
            <consortium name="Molecular Microbiology and Infection Unit (UMMI)"/>
            <person name="Machado M."/>
        </authorList>
    </citation>
    <scope>NUCLEOTIDE SEQUENCE [LARGE SCALE GENOMIC DNA]</scope>
    <source>
        <strain evidence="1">FMV2238.02</strain>
    </source>
</reference>
<sequence>MMTITSNQAKAVRRKQADNMLTNQATAKQIGINPITYSKMIQGREVKNSIYQKVMEWLAEDY</sequence>
<keyword evidence="2" id="KW-1185">Reference proteome</keyword>
<dbReference type="EMBL" id="UXEP01000001">
    <property type="protein sequence ID" value="VDC41593.1"/>
    <property type="molecule type" value="Genomic_DNA"/>
</dbReference>